<evidence type="ECO:0000313" key="4">
    <source>
        <dbReference type="Proteomes" id="UP000263833"/>
    </source>
</evidence>
<evidence type="ECO:0000256" key="1">
    <source>
        <dbReference type="SAM" id="MobiDB-lite"/>
    </source>
</evidence>
<dbReference type="EMBL" id="QRGP01000001">
    <property type="protein sequence ID" value="RDV06273.1"/>
    <property type="molecule type" value="Genomic_DNA"/>
</dbReference>
<dbReference type="OrthoDB" id="5523615at2"/>
<dbReference type="InterPro" id="IPR011990">
    <property type="entry name" value="TPR-like_helical_dom_sf"/>
</dbReference>
<keyword evidence="2" id="KW-0732">Signal</keyword>
<keyword evidence="4" id="KW-1185">Reference proteome</keyword>
<proteinExistence type="predicted"/>
<comment type="caution">
    <text evidence="3">The sequence shown here is derived from an EMBL/GenBank/DDBJ whole genome shotgun (WGS) entry which is preliminary data.</text>
</comment>
<reference evidence="4" key="1">
    <citation type="submission" date="2018-08" db="EMBL/GenBank/DDBJ databases">
        <authorList>
            <person name="Kim S.-J."/>
            <person name="Jung G.-Y."/>
        </authorList>
    </citation>
    <scope>NUCLEOTIDE SEQUENCE [LARGE SCALE GENOMIC DNA]</scope>
    <source>
        <strain evidence="4">GY_G</strain>
    </source>
</reference>
<evidence type="ECO:0000313" key="3">
    <source>
        <dbReference type="EMBL" id="RDV06273.1"/>
    </source>
</evidence>
<dbReference type="SUPFAM" id="SSF48452">
    <property type="entry name" value="TPR-like"/>
    <property type="match status" value="1"/>
</dbReference>
<feature type="region of interest" description="Disordered" evidence="1">
    <location>
        <begin position="392"/>
        <end position="415"/>
    </location>
</feature>
<dbReference type="AlphaFoldDB" id="A0A371BFU9"/>
<feature type="chain" id="PRO_5016993367" description="DUF1570 domain-containing protein" evidence="2">
    <location>
        <begin position="25"/>
        <end position="564"/>
    </location>
</feature>
<organism evidence="3 4">
    <name type="scientific">Sphingorhabdus pulchriflava</name>
    <dbReference type="NCBI Taxonomy" id="2292257"/>
    <lineage>
        <taxon>Bacteria</taxon>
        <taxon>Pseudomonadati</taxon>
        <taxon>Pseudomonadota</taxon>
        <taxon>Alphaproteobacteria</taxon>
        <taxon>Sphingomonadales</taxon>
        <taxon>Sphingomonadaceae</taxon>
        <taxon>Sphingorhabdus</taxon>
    </lineage>
</organism>
<evidence type="ECO:0000256" key="2">
    <source>
        <dbReference type="SAM" id="SignalP"/>
    </source>
</evidence>
<sequence>MIFKSAIKMISTVSVLALSAPAMAEWKVATSEHFEMYSQEKESEVVDFVAKLERFNMLLTYFSGVAQERPGRRLKVYWVRNANQVQEIIRAINSGVQGYYVSATPYGAIAVVPGETKARGSRHAGADKQEGIDPEEVIFHEYSHHFMLQNFPVALPGWFIEGFAEYYGYTKMDPNGDIRLGNYAESRTAEINYFGIANLEKLLDPNERSGIGSFYGTSWLLTHYLNFDPARKKQFDGYLADVQNGMPSVDAANKNFSGGISQLRKDLDKYWRGRNFKFQTLSNVRDYDRAKIKVTPLPADESAAIIQSIRFYSGGAEDKTERQRLRGFLQDAAKSQPQSAFLKAFLADIYYQNDEDDLAIATAAEALTVDPSHHRARLVKAVSLMEKAQTLEGGDTKRNELSAAEAKVTPPDPDGTIVVTASRNAQSQPLWAEALKLISAANRADPDDPYPLYLYYEYLRRRGEPLNEVAVDGLTKAHVTSPQYTPFRFALAQAFSAEGDNKSAAALAKAMAYSPHPSTDRRIARALLKRYECLIADPKAACDFKVLTAEEEEKEEKAAKDKPA</sequence>
<gene>
    <name evidence="3" type="ORF">DXH95_02230</name>
</gene>
<protein>
    <recommendedName>
        <fullName evidence="5">DUF1570 domain-containing protein</fullName>
    </recommendedName>
</protein>
<dbReference type="Proteomes" id="UP000263833">
    <property type="component" value="Unassembled WGS sequence"/>
</dbReference>
<dbReference type="Gene3D" id="1.25.40.10">
    <property type="entry name" value="Tetratricopeptide repeat domain"/>
    <property type="match status" value="1"/>
</dbReference>
<evidence type="ECO:0008006" key="5">
    <source>
        <dbReference type="Google" id="ProtNLM"/>
    </source>
</evidence>
<feature type="signal peptide" evidence="2">
    <location>
        <begin position="1"/>
        <end position="24"/>
    </location>
</feature>
<name>A0A371BFU9_9SPHN</name>
<accession>A0A371BFU9</accession>